<dbReference type="PROSITE" id="PS50110">
    <property type="entry name" value="RESPONSE_REGULATORY"/>
    <property type="match status" value="1"/>
</dbReference>
<dbReference type="InterPro" id="IPR001789">
    <property type="entry name" value="Sig_transdc_resp-reg_receiver"/>
</dbReference>
<name>A0A917I934_9HYPH</name>
<dbReference type="AlphaFoldDB" id="A0A917I934"/>
<sequence length="94" mass="10240">MASIQKLRPGLILADIQLADGSSGLEAVNEILGAIEVPVIFITAYPERFLTGTRPEPAFLITKPFLTDTVKAVISQALFFQRRAQRTDKTAIPA</sequence>
<evidence type="ECO:0000313" key="4">
    <source>
        <dbReference type="Proteomes" id="UP000603912"/>
    </source>
</evidence>
<keyword evidence="4" id="KW-1185">Reference proteome</keyword>
<dbReference type="InterPro" id="IPR011006">
    <property type="entry name" value="CheY-like_superfamily"/>
</dbReference>
<protein>
    <recommendedName>
        <fullName evidence="2">Response regulatory domain-containing protein</fullName>
    </recommendedName>
</protein>
<dbReference type="Gene3D" id="3.40.50.2300">
    <property type="match status" value="1"/>
</dbReference>
<evidence type="ECO:0000259" key="2">
    <source>
        <dbReference type="PROSITE" id="PS50110"/>
    </source>
</evidence>
<dbReference type="SUPFAM" id="SSF52172">
    <property type="entry name" value="CheY-like"/>
    <property type="match status" value="1"/>
</dbReference>
<feature type="modified residue" description="4-aspartylphosphate" evidence="1">
    <location>
        <position position="15"/>
    </location>
</feature>
<evidence type="ECO:0000313" key="3">
    <source>
        <dbReference type="EMBL" id="GGH26762.1"/>
    </source>
</evidence>
<reference evidence="3" key="1">
    <citation type="journal article" date="2014" name="Int. J. Syst. Evol. Microbiol.">
        <title>Complete genome sequence of Corynebacterium casei LMG S-19264T (=DSM 44701T), isolated from a smear-ripened cheese.</title>
        <authorList>
            <consortium name="US DOE Joint Genome Institute (JGI-PGF)"/>
            <person name="Walter F."/>
            <person name="Albersmeier A."/>
            <person name="Kalinowski J."/>
            <person name="Ruckert C."/>
        </authorList>
    </citation>
    <scope>NUCLEOTIDE SEQUENCE</scope>
    <source>
        <strain evidence="3">CGMCC 1.12214</strain>
    </source>
</reference>
<proteinExistence type="predicted"/>
<gene>
    <name evidence="3" type="ORF">GCM10007036_34810</name>
</gene>
<dbReference type="RefSeq" id="WP_308469379.1">
    <property type="nucleotide sequence ID" value="NZ_BMES01000002.1"/>
</dbReference>
<organism evidence="3 4">
    <name type="scientific">Alsobacter metallidurans</name>
    <dbReference type="NCBI Taxonomy" id="340221"/>
    <lineage>
        <taxon>Bacteria</taxon>
        <taxon>Pseudomonadati</taxon>
        <taxon>Pseudomonadota</taxon>
        <taxon>Alphaproteobacteria</taxon>
        <taxon>Hyphomicrobiales</taxon>
        <taxon>Alsobacteraceae</taxon>
        <taxon>Alsobacter</taxon>
    </lineage>
</organism>
<reference evidence="3" key="2">
    <citation type="submission" date="2020-09" db="EMBL/GenBank/DDBJ databases">
        <authorList>
            <person name="Sun Q."/>
            <person name="Zhou Y."/>
        </authorList>
    </citation>
    <scope>NUCLEOTIDE SEQUENCE</scope>
    <source>
        <strain evidence="3">CGMCC 1.12214</strain>
    </source>
</reference>
<keyword evidence="1" id="KW-0597">Phosphoprotein</keyword>
<comment type="caution">
    <text evidence="3">The sequence shown here is derived from an EMBL/GenBank/DDBJ whole genome shotgun (WGS) entry which is preliminary data.</text>
</comment>
<accession>A0A917I934</accession>
<evidence type="ECO:0000256" key="1">
    <source>
        <dbReference type="PROSITE-ProRule" id="PRU00169"/>
    </source>
</evidence>
<dbReference type="GO" id="GO:0000160">
    <property type="term" value="P:phosphorelay signal transduction system"/>
    <property type="evidence" value="ECO:0007669"/>
    <property type="project" value="InterPro"/>
</dbReference>
<feature type="domain" description="Response regulatory" evidence="2">
    <location>
        <begin position="1"/>
        <end position="78"/>
    </location>
</feature>
<dbReference type="EMBL" id="BMES01000002">
    <property type="protein sequence ID" value="GGH26762.1"/>
    <property type="molecule type" value="Genomic_DNA"/>
</dbReference>
<dbReference type="Proteomes" id="UP000603912">
    <property type="component" value="Unassembled WGS sequence"/>
</dbReference>